<feature type="compositionally biased region" description="Polar residues" evidence="1">
    <location>
        <begin position="12"/>
        <end position="35"/>
    </location>
</feature>
<feature type="region of interest" description="Disordered" evidence="1">
    <location>
        <begin position="1"/>
        <end position="35"/>
    </location>
</feature>
<name>A0A2P2MI12_RHIMU</name>
<dbReference type="AlphaFoldDB" id="A0A2P2MI12"/>
<accession>A0A2P2MI12</accession>
<sequence length="35" mass="3575">MAAITAMRGTTARVTSANCHTAVKPTTNPDTNVAT</sequence>
<evidence type="ECO:0000313" key="2">
    <source>
        <dbReference type="EMBL" id="MBX29812.1"/>
    </source>
</evidence>
<protein>
    <submittedName>
        <fullName evidence="2">ABC transporter B family member 1</fullName>
    </submittedName>
</protein>
<reference evidence="2" key="1">
    <citation type="submission" date="2018-02" db="EMBL/GenBank/DDBJ databases">
        <title>Rhizophora mucronata_Transcriptome.</title>
        <authorList>
            <person name="Meera S.P."/>
            <person name="Sreeshan A."/>
            <person name="Augustine A."/>
        </authorList>
    </citation>
    <scope>NUCLEOTIDE SEQUENCE</scope>
    <source>
        <tissue evidence="2">Leaf</tissue>
    </source>
</reference>
<dbReference type="EMBL" id="GGEC01049328">
    <property type="protein sequence ID" value="MBX29812.1"/>
    <property type="molecule type" value="Transcribed_RNA"/>
</dbReference>
<organism evidence="2">
    <name type="scientific">Rhizophora mucronata</name>
    <name type="common">Asiatic mangrove</name>
    <dbReference type="NCBI Taxonomy" id="61149"/>
    <lineage>
        <taxon>Eukaryota</taxon>
        <taxon>Viridiplantae</taxon>
        <taxon>Streptophyta</taxon>
        <taxon>Embryophyta</taxon>
        <taxon>Tracheophyta</taxon>
        <taxon>Spermatophyta</taxon>
        <taxon>Magnoliopsida</taxon>
        <taxon>eudicotyledons</taxon>
        <taxon>Gunneridae</taxon>
        <taxon>Pentapetalae</taxon>
        <taxon>rosids</taxon>
        <taxon>fabids</taxon>
        <taxon>Malpighiales</taxon>
        <taxon>Rhizophoraceae</taxon>
        <taxon>Rhizophora</taxon>
    </lineage>
</organism>
<evidence type="ECO:0000256" key="1">
    <source>
        <dbReference type="SAM" id="MobiDB-lite"/>
    </source>
</evidence>
<proteinExistence type="predicted"/>